<dbReference type="PANTHER" id="PTHR42866:SF1">
    <property type="entry name" value="SPORE COAT POLYSACCHARIDE BIOSYNTHESIS PROTEIN SPSF"/>
    <property type="match status" value="1"/>
</dbReference>
<gene>
    <name evidence="1" type="ORF">QLS71_006865</name>
</gene>
<dbReference type="Pfam" id="PF02348">
    <property type="entry name" value="CTP_transf_3"/>
    <property type="match status" value="1"/>
</dbReference>
<dbReference type="EMBL" id="CP155618">
    <property type="protein sequence ID" value="XBL15730.1"/>
    <property type="molecule type" value="Genomic_DNA"/>
</dbReference>
<dbReference type="GO" id="GO:0005829">
    <property type="term" value="C:cytosol"/>
    <property type="evidence" value="ECO:0007669"/>
    <property type="project" value="TreeGrafter"/>
</dbReference>
<dbReference type="RefSeq" id="WP_308991771.1">
    <property type="nucleotide sequence ID" value="NZ_CP155618.1"/>
</dbReference>
<dbReference type="InterPro" id="IPR029044">
    <property type="entry name" value="Nucleotide-diphossugar_trans"/>
</dbReference>
<dbReference type="Proteomes" id="UP001224325">
    <property type="component" value="Chromosome"/>
</dbReference>
<keyword evidence="2" id="KW-1185">Reference proteome</keyword>
<dbReference type="Gene3D" id="3.90.550.10">
    <property type="entry name" value="Spore Coat Polysaccharide Biosynthesis Protein SpsA, Chain A"/>
    <property type="match status" value="1"/>
</dbReference>
<name>A0AAU7EKJ1_9FLAO</name>
<dbReference type="AlphaFoldDB" id="A0AAU7EKJ1"/>
<organism evidence="1 2">
    <name type="scientific">Mariniflexile litorale</name>
    <dbReference type="NCBI Taxonomy" id="3045158"/>
    <lineage>
        <taxon>Bacteria</taxon>
        <taxon>Pseudomonadati</taxon>
        <taxon>Bacteroidota</taxon>
        <taxon>Flavobacteriia</taxon>
        <taxon>Flavobacteriales</taxon>
        <taxon>Flavobacteriaceae</taxon>
        <taxon>Mariniflexile</taxon>
    </lineage>
</organism>
<proteinExistence type="predicted"/>
<protein>
    <submittedName>
        <fullName evidence="1">Glycosyltransferase family protein</fullName>
    </submittedName>
</protein>
<accession>A0AAU7EKJ1</accession>
<evidence type="ECO:0000313" key="2">
    <source>
        <dbReference type="Proteomes" id="UP001224325"/>
    </source>
</evidence>
<evidence type="ECO:0000313" key="1">
    <source>
        <dbReference type="EMBL" id="XBL15730.1"/>
    </source>
</evidence>
<dbReference type="PANTHER" id="PTHR42866">
    <property type="entry name" value="3-DEOXY-MANNO-OCTULOSONATE CYTIDYLYLTRANSFERASE"/>
    <property type="match status" value="1"/>
</dbReference>
<reference evidence="1" key="1">
    <citation type="submission" date="2024-04" db="EMBL/GenBank/DDBJ databases">
        <title>Mariniflexile litorale, isolated from the shallow sediments of the Sea of Japan.</title>
        <authorList>
            <person name="Romanenko L."/>
            <person name="Isaeva M."/>
        </authorList>
    </citation>
    <scope>NUCLEOTIDE SEQUENCE [LARGE SCALE GENOMIC DNA]</scope>
    <source>
        <strain evidence="1">KMM 9835</strain>
    </source>
</reference>
<dbReference type="SUPFAM" id="SSF53448">
    <property type="entry name" value="Nucleotide-diphospho-sugar transferases"/>
    <property type="match status" value="1"/>
</dbReference>
<dbReference type="KEGG" id="mlil:QLS71_006865"/>
<sequence>MNVVVITQARSGSTRLPNKILKEIQERSLLQIHVDRIKKAKLVSHIIIATTTNKEDNKVELLAKEFKVKYFRGSETDVLDRFYQAVKEVKPSYIVRLTSDCPLIDPLLIDEVIKEALQRKLDYYTNVMDELYPDGQDIEVFTFKALEKAWKEATLLSDREHVTSYIRNNSTYKGGILFKSDNHGLKENYNQVRLTVDEPQDFEVIKILVEQLGLDKDWRTYTDYYLGNKEICMLNNKIIRNEGFLKSIKNNL</sequence>
<dbReference type="CDD" id="cd02518">
    <property type="entry name" value="GT2_SpsF"/>
    <property type="match status" value="1"/>
</dbReference>
<dbReference type="InterPro" id="IPR003329">
    <property type="entry name" value="Cytidylyl_trans"/>
</dbReference>